<feature type="compositionally biased region" description="Polar residues" evidence="1">
    <location>
        <begin position="286"/>
        <end position="298"/>
    </location>
</feature>
<evidence type="ECO:0000256" key="1">
    <source>
        <dbReference type="SAM" id="MobiDB-lite"/>
    </source>
</evidence>
<evidence type="ECO:0000313" key="2">
    <source>
        <dbReference type="EMBL" id="KFG37513.1"/>
    </source>
</evidence>
<name>A0A086JZE5_TOXGO</name>
<feature type="compositionally biased region" description="Basic and acidic residues" evidence="1">
    <location>
        <begin position="330"/>
        <end position="339"/>
    </location>
</feature>
<reference evidence="2 3" key="1">
    <citation type="submission" date="2014-02" db="EMBL/GenBank/DDBJ databases">
        <authorList>
            <person name="Sibley D."/>
            <person name="Venepally P."/>
            <person name="Karamycheva S."/>
            <person name="Hadjithomas M."/>
            <person name="Khan A."/>
            <person name="Brunk B."/>
            <person name="Roos D."/>
            <person name="Caler E."/>
            <person name="Lorenzi H."/>
        </authorList>
    </citation>
    <scope>NUCLEOTIDE SEQUENCE [LARGE SCALE GENOMIC DNA]</scope>
    <source>
        <strain evidence="2 3">GAB2-2007-GAL-DOM2</strain>
    </source>
</reference>
<sequence length="458" mass="49656">MHQRAVVCTMCGGKFFPASLSFHQKACAKKQSYALLPCSYCDTEIPKPDLDRHMKEACAKAPKQPKSAGKGEVDWHIEGDEGRIKGLSELLDDQGRMQCVVCHRWFLQDRIGKHQSICRAIEEKRKDQPIRVFDSFKQRQFDPLIRPALRAEGNERQARLRNNSFSASVRAARSYYSNFHKSGETAKSSDRAAGHLPATREGQSDSPASNHHTKKTSRAGCSYPFSGKSPTSPVGEISRKGGSPDKASIASSRCVSGAGGSLPYSRDAVPEKLAVEKEGRLRDTQYLASRSHPTSQASGAAGGHVPARSSKLGVIHASGNMEGTGTSSPESRRGGRRYPDVPPATRAGGWRQESRPSAAFLSSGRCTTSYSERVSAGRILQSNESSIDNPMAYPNYPGGHYNSERSLHSLQNASPGGPRSPIALQQQPRLRNSRPGGAGTILPTNETSPDNPLARGNY</sequence>
<organism evidence="2 3">
    <name type="scientific">Toxoplasma gondii GAB2-2007-GAL-DOM2</name>
    <dbReference type="NCBI Taxonomy" id="1130820"/>
    <lineage>
        <taxon>Eukaryota</taxon>
        <taxon>Sar</taxon>
        <taxon>Alveolata</taxon>
        <taxon>Apicomplexa</taxon>
        <taxon>Conoidasida</taxon>
        <taxon>Coccidia</taxon>
        <taxon>Eucoccidiorida</taxon>
        <taxon>Eimeriorina</taxon>
        <taxon>Sarcocystidae</taxon>
        <taxon>Toxoplasma</taxon>
    </lineage>
</organism>
<dbReference type="Gene3D" id="3.30.40.10">
    <property type="entry name" value="Zinc/RING finger domain, C3HC4 (zinc finger)"/>
    <property type="match status" value="1"/>
</dbReference>
<dbReference type="EMBL" id="AHZU02001006">
    <property type="protein sequence ID" value="KFG37513.1"/>
    <property type="molecule type" value="Genomic_DNA"/>
</dbReference>
<comment type="caution">
    <text evidence="2">The sequence shown here is derived from an EMBL/GenBank/DDBJ whole genome shotgun (WGS) entry which is preliminary data.</text>
</comment>
<evidence type="ECO:0000313" key="3">
    <source>
        <dbReference type="Proteomes" id="UP000028837"/>
    </source>
</evidence>
<dbReference type="InterPro" id="IPR013083">
    <property type="entry name" value="Znf_RING/FYVE/PHD"/>
</dbReference>
<gene>
    <name evidence="2" type="ORF">TGDOM2_313665</name>
</gene>
<protein>
    <submittedName>
        <fullName evidence="2">Uncharacterized protein</fullName>
    </submittedName>
</protein>
<feature type="region of interest" description="Disordered" evidence="1">
    <location>
        <begin position="182"/>
        <end position="265"/>
    </location>
</feature>
<feature type="compositionally biased region" description="Basic and acidic residues" evidence="1">
    <location>
        <begin position="182"/>
        <end position="193"/>
    </location>
</feature>
<accession>A0A086JZE5</accession>
<dbReference type="AlphaFoldDB" id="A0A086JZE5"/>
<dbReference type="OrthoDB" id="10255185at2759"/>
<proteinExistence type="predicted"/>
<dbReference type="VEuPathDB" id="ToxoDB:TGDOM2_313665"/>
<dbReference type="Proteomes" id="UP000028837">
    <property type="component" value="Unassembled WGS sequence"/>
</dbReference>
<feature type="region of interest" description="Disordered" evidence="1">
    <location>
        <begin position="286"/>
        <end position="458"/>
    </location>
</feature>